<organism evidence="2 3">
    <name type="scientific">Nocardioides simplex</name>
    <name type="common">Arthrobacter simplex</name>
    <dbReference type="NCBI Taxonomy" id="2045"/>
    <lineage>
        <taxon>Bacteria</taxon>
        <taxon>Bacillati</taxon>
        <taxon>Actinomycetota</taxon>
        <taxon>Actinomycetes</taxon>
        <taxon>Propionibacteriales</taxon>
        <taxon>Nocardioidaceae</taxon>
        <taxon>Pimelobacter</taxon>
    </lineage>
</organism>
<protein>
    <submittedName>
        <fullName evidence="2">Glycoside hydrolase family 16 protein</fullName>
    </submittedName>
</protein>
<evidence type="ECO:0000313" key="2">
    <source>
        <dbReference type="EMBL" id="KAB2812890.1"/>
    </source>
</evidence>
<dbReference type="RefSeq" id="WP_151580216.1">
    <property type="nucleotide sequence ID" value="NZ_WBVM01000001.1"/>
</dbReference>
<dbReference type="PANTHER" id="PTHR10963:SF60">
    <property type="entry name" value="GRAM-NEGATIVE BACTERIA-BINDING PROTEIN 1-RELATED"/>
    <property type="match status" value="1"/>
</dbReference>
<evidence type="ECO:0000313" key="3">
    <source>
        <dbReference type="Proteomes" id="UP000449906"/>
    </source>
</evidence>
<accession>A0A7J5E3N8</accession>
<dbReference type="GO" id="GO:0004553">
    <property type="term" value="F:hydrolase activity, hydrolyzing O-glycosyl compounds"/>
    <property type="evidence" value="ECO:0007669"/>
    <property type="project" value="InterPro"/>
</dbReference>
<sequence>MASVGAAPSERRRTRFRRRRIAVATVVVTLALGLLVAPTPGAPAAEARAVPVLKRPAYQGTSVTFRGLARPRTAVRLQVRKSGRWDTVAVRRSSSSGRFSITLPAPGRPRVFRAHAAGRASKSRRVRPVAVPAASVPADACGPRPKRADGTYYSCSFHDEFGGTTLDRTRWTAQNTAQTGVFTGQGGCYRDNARTIAVAGGTLRLTATIHPQMFLCRSPFTPVTTRSEVATVTTSSRFTQTYGRFSARLRFSDATGGHAAFWLSPEDHAYGKWPLSGEIDVAEWFGNDQTHVYPSVHYVGEGRQESTGRDCPVPTATTGFHTYTVEWSPTEMRFFYDDRFCWSHRWVPTNVRAPAPFDKPFNLVLAQIWGSGWAARRLSSPTTSTLSVDWVRVWK</sequence>
<name>A0A7J5E3N8_NOCSI</name>
<reference evidence="2 3" key="1">
    <citation type="submission" date="2019-09" db="EMBL/GenBank/DDBJ databases">
        <title>Pimelobacter sp. isolated from Paulinella.</title>
        <authorList>
            <person name="Jeong S.E."/>
        </authorList>
    </citation>
    <scope>NUCLEOTIDE SEQUENCE [LARGE SCALE GENOMIC DNA]</scope>
    <source>
        <strain evidence="2 3">Pch-N</strain>
    </source>
</reference>
<dbReference type="SUPFAM" id="SSF49899">
    <property type="entry name" value="Concanavalin A-like lectins/glucanases"/>
    <property type="match status" value="1"/>
</dbReference>
<dbReference type="InterPro" id="IPR000757">
    <property type="entry name" value="Beta-glucanase-like"/>
</dbReference>
<dbReference type="Proteomes" id="UP000449906">
    <property type="component" value="Unassembled WGS sequence"/>
</dbReference>
<dbReference type="EMBL" id="WBVM01000001">
    <property type="protein sequence ID" value="KAB2812890.1"/>
    <property type="molecule type" value="Genomic_DNA"/>
</dbReference>
<dbReference type="AlphaFoldDB" id="A0A7J5E3N8"/>
<proteinExistence type="predicted"/>
<dbReference type="PANTHER" id="PTHR10963">
    <property type="entry name" value="GLYCOSYL HYDROLASE-RELATED"/>
    <property type="match status" value="1"/>
</dbReference>
<dbReference type="InterPro" id="IPR050546">
    <property type="entry name" value="Glycosyl_Hydrlase_16"/>
</dbReference>
<feature type="domain" description="GH16" evidence="1">
    <location>
        <begin position="129"/>
        <end position="395"/>
    </location>
</feature>
<dbReference type="GO" id="GO:0005975">
    <property type="term" value="P:carbohydrate metabolic process"/>
    <property type="evidence" value="ECO:0007669"/>
    <property type="project" value="InterPro"/>
</dbReference>
<dbReference type="Gene3D" id="2.60.120.200">
    <property type="match status" value="1"/>
</dbReference>
<dbReference type="PROSITE" id="PS51762">
    <property type="entry name" value="GH16_2"/>
    <property type="match status" value="1"/>
</dbReference>
<keyword evidence="2" id="KW-0378">Hydrolase</keyword>
<dbReference type="CDD" id="cd08023">
    <property type="entry name" value="GH16_laminarinase_like"/>
    <property type="match status" value="1"/>
</dbReference>
<dbReference type="Pfam" id="PF00722">
    <property type="entry name" value="Glyco_hydro_16"/>
    <property type="match status" value="1"/>
</dbReference>
<evidence type="ECO:0000259" key="1">
    <source>
        <dbReference type="PROSITE" id="PS51762"/>
    </source>
</evidence>
<gene>
    <name evidence="2" type="ORF">F9L07_14375</name>
</gene>
<comment type="caution">
    <text evidence="2">The sequence shown here is derived from an EMBL/GenBank/DDBJ whole genome shotgun (WGS) entry which is preliminary data.</text>
</comment>
<dbReference type="InterPro" id="IPR013320">
    <property type="entry name" value="ConA-like_dom_sf"/>
</dbReference>